<accession>A0A0L7MAD6</accession>
<proteinExistence type="predicted"/>
<reference evidence="2" key="1">
    <citation type="submission" date="2006-09" db="EMBL/GenBank/DDBJ databases">
        <title>Annotation of Plasmodium falciparum Dd2.</title>
        <authorList>
            <consortium name="The Broad Institute Genome Sequencing Platform"/>
            <person name="Volkman S.K."/>
            <person name="Neafsey D.E."/>
            <person name="Dash A.P."/>
            <person name="Chitnis C.E."/>
            <person name="Hartl D.L."/>
            <person name="Young S.K."/>
            <person name="Zeng Q."/>
            <person name="Koehrsen M."/>
            <person name="Alvarado L."/>
            <person name="Berlin A."/>
            <person name="Borenstein D."/>
            <person name="Chapman S.B."/>
            <person name="Chen Z."/>
            <person name="Engels R."/>
            <person name="Freedman E."/>
            <person name="Gellesch M."/>
            <person name="Goldberg J."/>
            <person name="Griggs A."/>
            <person name="Gujja S."/>
            <person name="Heilman E.R."/>
            <person name="Heiman D.I."/>
            <person name="Howarth C."/>
            <person name="Jen D."/>
            <person name="Larson L."/>
            <person name="Mehta T."/>
            <person name="Neiman D."/>
            <person name="Park D."/>
            <person name="Pearson M."/>
            <person name="Roberts A."/>
            <person name="Saif S."/>
            <person name="Shea T."/>
            <person name="Shenoy N."/>
            <person name="Sisk P."/>
            <person name="Stolte C."/>
            <person name="Sykes S."/>
            <person name="Walk T."/>
            <person name="White J."/>
            <person name="Yandava C."/>
            <person name="Haas B."/>
            <person name="Henn M.R."/>
            <person name="Nusbaum C."/>
            <person name="Birren B."/>
        </authorList>
    </citation>
    <scope>NUCLEOTIDE SEQUENCE [LARGE SCALE GENOMIC DNA]</scope>
</reference>
<sequence>MERNHDSLRDEMLKNLINLYTKNNSSILTSHMFSHLNNVLCEINNAWEIFTTSNAHSPLKTNSDNSPTE</sequence>
<evidence type="ECO:0000313" key="2">
    <source>
        <dbReference type="Proteomes" id="UP000054282"/>
    </source>
</evidence>
<dbReference type="AlphaFoldDB" id="A0A0L7MAD6"/>
<evidence type="ECO:0000313" key="1">
    <source>
        <dbReference type="EMBL" id="KOB89778.1"/>
    </source>
</evidence>
<reference evidence="2" key="2">
    <citation type="submission" date="2006-09" db="EMBL/GenBank/DDBJ databases">
        <title>The genome sequence of Plasmodium falciparum Dd2.</title>
        <authorList>
            <consortium name="The Broad Institute Genome Sequencing Platform"/>
            <person name="Birren B."/>
            <person name="Lander E."/>
            <person name="Galagan J."/>
            <person name="Nusbaum C."/>
            <person name="Devon K."/>
            <person name="Henn M."/>
            <person name="Jaffe D."/>
            <person name="Butler J."/>
            <person name="Alvarez P."/>
            <person name="Gnerre S."/>
            <person name="Grabherr M."/>
            <person name="Kleber M."/>
            <person name="Mauceli E."/>
            <person name="Brockman W."/>
            <person name="MacCallum I.A."/>
            <person name="Rounsley S."/>
            <person name="Young S."/>
            <person name="LaButti K."/>
            <person name="Pushparaj V."/>
            <person name="DeCaprio D."/>
            <person name="Crawford M."/>
            <person name="Koehrsen M."/>
            <person name="Engels R."/>
            <person name="Montgomery P."/>
            <person name="Pearson M."/>
            <person name="Howarth C."/>
            <person name="Larson L."/>
            <person name="Luoma S."/>
            <person name="White J."/>
            <person name="Kodira C."/>
            <person name="Zeng Q."/>
            <person name="O'Leary S."/>
            <person name="Yandava C."/>
            <person name="Alvarado L."/>
            <person name="Wirth D."/>
            <person name="Volkman S."/>
            <person name="Hartl D."/>
        </authorList>
    </citation>
    <scope>NUCLEOTIDE SEQUENCE [LARGE SCALE GENOMIC DNA]</scope>
</reference>
<dbReference type="Proteomes" id="UP000054282">
    <property type="component" value="Unassembled WGS sequence"/>
</dbReference>
<protein>
    <submittedName>
        <fullName evidence="1">Uncharacterized protein</fullName>
    </submittedName>
</protein>
<gene>
    <name evidence="1" type="ORF">PFDG_05331</name>
</gene>
<dbReference type="EMBL" id="GG703252">
    <property type="protein sequence ID" value="KOB89778.1"/>
    <property type="molecule type" value="Genomic_DNA"/>
</dbReference>
<organism evidence="1 2">
    <name type="scientific">Plasmodium falciparum (isolate Dd2)</name>
    <dbReference type="NCBI Taxonomy" id="57267"/>
    <lineage>
        <taxon>Eukaryota</taxon>
        <taxon>Sar</taxon>
        <taxon>Alveolata</taxon>
        <taxon>Apicomplexa</taxon>
        <taxon>Aconoidasida</taxon>
        <taxon>Haemosporida</taxon>
        <taxon>Plasmodiidae</taxon>
        <taxon>Plasmodium</taxon>
        <taxon>Plasmodium (Laverania)</taxon>
    </lineage>
</organism>
<dbReference type="KEGG" id="pfd:PFDG_05331"/>
<name>A0A0L7MAD6_PLAF4</name>